<keyword evidence="4" id="KW-1185">Reference proteome</keyword>
<feature type="region of interest" description="Disordered" evidence="1">
    <location>
        <begin position="117"/>
        <end position="140"/>
    </location>
</feature>
<dbReference type="Proteomes" id="UP001498398">
    <property type="component" value="Unassembled WGS sequence"/>
</dbReference>
<keyword evidence="2" id="KW-0812">Transmembrane</keyword>
<evidence type="ECO:0000313" key="3">
    <source>
        <dbReference type="EMBL" id="KAK7471251.1"/>
    </source>
</evidence>
<evidence type="ECO:0000256" key="2">
    <source>
        <dbReference type="SAM" id="Phobius"/>
    </source>
</evidence>
<comment type="caution">
    <text evidence="3">The sequence shown here is derived from an EMBL/GenBank/DDBJ whole genome shotgun (WGS) entry which is preliminary data.</text>
</comment>
<evidence type="ECO:0000256" key="1">
    <source>
        <dbReference type="SAM" id="MobiDB-lite"/>
    </source>
</evidence>
<feature type="transmembrane region" description="Helical" evidence="2">
    <location>
        <begin position="236"/>
        <end position="261"/>
    </location>
</feature>
<feature type="transmembrane region" description="Helical" evidence="2">
    <location>
        <begin position="355"/>
        <end position="372"/>
    </location>
</feature>
<feature type="compositionally biased region" description="Basic and acidic residues" evidence="1">
    <location>
        <begin position="425"/>
        <end position="439"/>
    </location>
</feature>
<feature type="compositionally biased region" description="Basic and acidic residues" evidence="1">
    <location>
        <begin position="455"/>
        <end position="467"/>
    </location>
</feature>
<feature type="region of interest" description="Disordered" evidence="1">
    <location>
        <begin position="425"/>
        <end position="486"/>
    </location>
</feature>
<organism evidence="3 4">
    <name type="scientific">Marasmiellus scandens</name>
    <dbReference type="NCBI Taxonomy" id="2682957"/>
    <lineage>
        <taxon>Eukaryota</taxon>
        <taxon>Fungi</taxon>
        <taxon>Dikarya</taxon>
        <taxon>Basidiomycota</taxon>
        <taxon>Agaricomycotina</taxon>
        <taxon>Agaricomycetes</taxon>
        <taxon>Agaricomycetidae</taxon>
        <taxon>Agaricales</taxon>
        <taxon>Marasmiineae</taxon>
        <taxon>Omphalotaceae</taxon>
        <taxon>Marasmiellus</taxon>
    </lineage>
</organism>
<protein>
    <submittedName>
        <fullName evidence="3">Uncharacterized protein</fullName>
    </submittedName>
</protein>
<evidence type="ECO:0000313" key="4">
    <source>
        <dbReference type="Proteomes" id="UP001498398"/>
    </source>
</evidence>
<dbReference type="EMBL" id="JBANRG010000002">
    <property type="protein sequence ID" value="KAK7471251.1"/>
    <property type="molecule type" value="Genomic_DNA"/>
</dbReference>
<feature type="transmembrane region" description="Helical" evidence="2">
    <location>
        <begin position="267"/>
        <end position="290"/>
    </location>
</feature>
<name>A0ABR1K2N5_9AGAR</name>
<feature type="transmembrane region" description="Helical" evidence="2">
    <location>
        <begin position="378"/>
        <end position="398"/>
    </location>
</feature>
<keyword evidence="2" id="KW-0472">Membrane</keyword>
<gene>
    <name evidence="3" type="ORF">VKT23_002658</name>
</gene>
<keyword evidence="2" id="KW-1133">Transmembrane helix</keyword>
<reference evidence="3 4" key="1">
    <citation type="submission" date="2024-01" db="EMBL/GenBank/DDBJ databases">
        <title>A draft genome for the cacao thread blight pathogen Marasmiellus scandens.</title>
        <authorList>
            <person name="Baruah I.K."/>
            <person name="Leung J."/>
            <person name="Bukari Y."/>
            <person name="Amoako-Attah I."/>
            <person name="Meinhardt L.W."/>
            <person name="Bailey B.A."/>
            <person name="Cohen S.P."/>
        </authorList>
    </citation>
    <scope>NUCLEOTIDE SEQUENCE [LARGE SCALE GENOMIC DNA]</scope>
    <source>
        <strain evidence="3 4">GH-19</strain>
    </source>
</reference>
<feature type="compositionally biased region" description="Basic and acidic residues" evidence="1">
    <location>
        <begin position="120"/>
        <end position="136"/>
    </location>
</feature>
<sequence>MAPLDASTQILEASDLRDIFADALTSFSPLATLVGAESARAFVHEVTNTKQIFLANIAPIDMLGAGNADIYDAATELGCYTLHGMVPKLTKRGGLSCRNHEVNRGVSACAVVKQTWNSDTKPEKGKGEEEKREKKIGGRNASPDFGKIGLVVKDFNGGTVTGRMMWECKDAADYQDKTGQVHAALMSTFTAGNTVYGAPSQNDMTIFEKVGDIPGGVGMLELHWPAPAMVLETNGWICSISSATFLTLFLAVAVLTASPLLGWQSPLASAFLFGGQIILTLGHTCVHVLFRRLRRQTTITIPSQDVADTWTLVDNTWFVSALARRPVSLRTLDESHITLGQFVAFKRPYLPRAQALFGLLAVAAGFIIFYVGARSSDYRTVLIYIFIFLMANCTKGFLINYANHCYYTATNNFGYVLLDLKKSDQEGEKPEGSREKNEDEIQGPLAEDGSPLVIDDAKDHLPNRRESGPVLVPQKPSRSTLIRRHSTSRYSTIHSEGFKAQPPALSILERKSQERMFTESPVQMSPSISTSSLLSHARQLPFCDADSQYFHSTPDPLTIPLPPSESSVQLAEPLNPDPFNNIMDIDIKYRVYAKLAVRHREAMGMFYYSRPEEWAMAAHIIFDAVRRERPGLWGDPVTREYLCQIPLEFYLSPEDSDTSDTLKIDPQSKPPRAQAIIAMLDLALDETRFEDPFWSAGQEITSIIMEHFIHPVELPSESRRATDLTIFCSFVYILTKMLLTSEGMFGSRSLMRAIDLTRAKRPYDDSVWLVVHLRQAAENAAIDVRLQNIQGPQPVSGNELEDPM</sequence>
<accession>A0ABR1K2N5</accession>
<proteinExistence type="predicted"/>